<dbReference type="InterPro" id="IPR013766">
    <property type="entry name" value="Thioredoxin_domain"/>
</dbReference>
<dbReference type="PANTHER" id="PTHR42852:SF13">
    <property type="entry name" value="PROTEIN DIPZ"/>
    <property type="match status" value="1"/>
</dbReference>
<dbReference type="PANTHER" id="PTHR42852">
    <property type="entry name" value="THIOL:DISULFIDE INTERCHANGE PROTEIN DSBE"/>
    <property type="match status" value="1"/>
</dbReference>
<dbReference type="InterPro" id="IPR050553">
    <property type="entry name" value="Thioredoxin_ResA/DsbE_sf"/>
</dbReference>
<feature type="chain" id="PRO_5022142816" evidence="1">
    <location>
        <begin position="20"/>
        <end position="173"/>
    </location>
</feature>
<dbReference type="PROSITE" id="PS51352">
    <property type="entry name" value="THIOREDOXIN_2"/>
    <property type="match status" value="1"/>
</dbReference>
<protein>
    <submittedName>
        <fullName evidence="3">Redoxin domain-containing protein</fullName>
    </submittedName>
</protein>
<keyword evidence="1" id="KW-0732">Signal</keyword>
<dbReference type="GO" id="GO:0016491">
    <property type="term" value="F:oxidoreductase activity"/>
    <property type="evidence" value="ECO:0007669"/>
    <property type="project" value="InterPro"/>
</dbReference>
<dbReference type="EMBL" id="VBPA01000227">
    <property type="protein sequence ID" value="TMQ70187.1"/>
    <property type="molecule type" value="Genomic_DNA"/>
</dbReference>
<accession>A0A538U2R8</accession>
<sequence length="173" mass="19662">MKRLDGWRAPALLALLAMASIGAGPRAPTITASRWFNSVPLTADKLQGKVRLVEFWAFECINCARTIPAMRALHERFAGPDVVVIGVHTPELKAERDPLKVAEAIKKYEIRYPVAIDNDHSIWRAFDNRYWPALYVVDRHGVVRHVHEGELHQGTPEWDALLDLVDRLRREPA</sequence>
<evidence type="ECO:0000256" key="1">
    <source>
        <dbReference type="SAM" id="SignalP"/>
    </source>
</evidence>
<name>A0A538U2R8_UNCEI</name>
<organism evidence="3 4">
    <name type="scientific">Eiseniibacteriota bacterium</name>
    <dbReference type="NCBI Taxonomy" id="2212470"/>
    <lineage>
        <taxon>Bacteria</taxon>
        <taxon>Candidatus Eiseniibacteriota</taxon>
    </lineage>
</organism>
<dbReference type="Gene3D" id="3.40.30.10">
    <property type="entry name" value="Glutaredoxin"/>
    <property type="match status" value="1"/>
</dbReference>
<comment type="caution">
    <text evidence="3">The sequence shown here is derived from an EMBL/GenBank/DDBJ whole genome shotgun (WGS) entry which is preliminary data.</text>
</comment>
<evidence type="ECO:0000259" key="2">
    <source>
        <dbReference type="PROSITE" id="PS51352"/>
    </source>
</evidence>
<feature type="signal peptide" evidence="1">
    <location>
        <begin position="1"/>
        <end position="19"/>
    </location>
</feature>
<dbReference type="Pfam" id="PF00578">
    <property type="entry name" value="AhpC-TSA"/>
    <property type="match status" value="1"/>
</dbReference>
<dbReference type="InterPro" id="IPR036249">
    <property type="entry name" value="Thioredoxin-like_sf"/>
</dbReference>
<evidence type="ECO:0000313" key="3">
    <source>
        <dbReference type="EMBL" id="TMQ70187.1"/>
    </source>
</evidence>
<dbReference type="InterPro" id="IPR000866">
    <property type="entry name" value="AhpC/TSA"/>
</dbReference>
<reference evidence="3 4" key="1">
    <citation type="journal article" date="2019" name="Nat. Microbiol.">
        <title>Mediterranean grassland soil C-N compound turnover is dependent on rainfall and depth, and is mediated by genomically divergent microorganisms.</title>
        <authorList>
            <person name="Diamond S."/>
            <person name="Andeer P.F."/>
            <person name="Li Z."/>
            <person name="Crits-Christoph A."/>
            <person name="Burstein D."/>
            <person name="Anantharaman K."/>
            <person name="Lane K.R."/>
            <person name="Thomas B.C."/>
            <person name="Pan C."/>
            <person name="Northen T.R."/>
            <person name="Banfield J.F."/>
        </authorList>
    </citation>
    <scope>NUCLEOTIDE SEQUENCE [LARGE SCALE GENOMIC DNA]</scope>
    <source>
        <strain evidence="3">WS_10</strain>
    </source>
</reference>
<feature type="domain" description="Thioredoxin" evidence="2">
    <location>
        <begin position="21"/>
        <end position="170"/>
    </location>
</feature>
<dbReference type="SUPFAM" id="SSF52833">
    <property type="entry name" value="Thioredoxin-like"/>
    <property type="match status" value="1"/>
</dbReference>
<evidence type="ECO:0000313" key="4">
    <source>
        <dbReference type="Proteomes" id="UP000319836"/>
    </source>
</evidence>
<proteinExistence type="predicted"/>
<dbReference type="Proteomes" id="UP000319836">
    <property type="component" value="Unassembled WGS sequence"/>
</dbReference>
<dbReference type="GO" id="GO:0016209">
    <property type="term" value="F:antioxidant activity"/>
    <property type="evidence" value="ECO:0007669"/>
    <property type="project" value="InterPro"/>
</dbReference>
<gene>
    <name evidence="3" type="ORF">E6K80_09265</name>
</gene>
<dbReference type="AlphaFoldDB" id="A0A538U2R8"/>